<dbReference type="EMBL" id="JAGGLT010000013">
    <property type="protein sequence ID" value="MBP2071825.1"/>
    <property type="molecule type" value="Genomic_DNA"/>
</dbReference>
<keyword evidence="2" id="KW-1133">Transmembrane helix</keyword>
<keyword evidence="3" id="KW-0966">Cell projection</keyword>
<sequence length="356" mass="41577">MDKERLLKVLIIELFIIFFIRFQIFEGLSFEEEKLLLKKKEEDEIIEYDETNLHEYENMLKDKRENTLDIFEIIEKGKNFMGSVKPYLHRREQYYIDIFTKIAEILECHKQLIEYQNQGTEIQEDNFDQIGMLKAVKPYMKQDKQIIIDKFIKLHEGIQNLNEKMKKYEMEDNKNNVIDKILDIFEALKPVIPDDKQDMAEKIIKNIKLVEALNKAESIMNSKNSADKDKKESNTESNTRSDSVDIPKNIEKSEEIESDVNNKNIEKAEEIKSDVNNLKEVVDSLEDADDGNEDDGKQNLGLTSQQSAVVDSLKSMLTKEQQQFMYNMINYLKQQSADGNFENNENDRKDVDGAGG</sequence>
<protein>
    <submittedName>
        <fullName evidence="3">Flagellar biosynthesis/type III secretory pathway chaperone</fullName>
    </submittedName>
</protein>
<evidence type="ECO:0000256" key="2">
    <source>
        <dbReference type="SAM" id="Phobius"/>
    </source>
</evidence>
<dbReference type="Proteomes" id="UP001166402">
    <property type="component" value="Unassembled WGS sequence"/>
</dbReference>
<dbReference type="RefSeq" id="WP_209453693.1">
    <property type="nucleotide sequence ID" value="NZ_JAGGLT010000013.1"/>
</dbReference>
<keyword evidence="3" id="KW-0969">Cilium</keyword>
<feature type="region of interest" description="Disordered" evidence="1">
    <location>
        <begin position="221"/>
        <end position="249"/>
    </location>
</feature>
<evidence type="ECO:0000313" key="3">
    <source>
        <dbReference type="EMBL" id="MBP2071825.1"/>
    </source>
</evidence>
<organism evidence="3 4">
    <name type="scientific">Thermoanaerobacterium butyriciformans</name>
    <dbReference type="NCBI Taxonomy" id="1702242"/>
    <lineage>
        <taxon>Bacteria</taxon>
        <taxon>Bacillati</taxon>
        <taxon>Bacillota</taxon>
        <taxon>Clostridia</taxon>
        <taxon>Thermoanaerobacterales</taxon>
        <taxon>Thermoanaerobacteraceae</taxon>
        <taxon>Thermoanaerobacterium</taxon>
    </lineage>
</organism>
<feature type="region of interest" description="Disordered" evidence="1">
    <location>
        <begin position="337"/>
        <end position="356"/>
    </location>
</feature>
<feature type="compositionally biased region" description="Basic and acidic residues" evidence="1">
    <location>
        <begin position="345"/>
        <end position="356"/>
    </location>
</feature>
<reference evidence="3" key="1">
    <citation type="submission" date="2021-03" db="EMBL/GenBank/DDBJ databases">
        <title>Genomic Encyclopedia of Type Strains, Phase IV (KMG-IV): sequencing the most valuable type-strain genomes for metagenomic binning, comparative biology and taxonomic classification.</title>
        <authorList>
            <person name="Goeker M."/>
        </authorList>
    </citation>
    <scope>NUCLEOTIDE SEQUENCE</scope>
    <source>
        <strain evidence="3">DSM 101588</strain>
    </source>
</reference>
<gene>
    <name evidence="3" type="ORF">J2Z80_001346</name>
</gene>
<proteinExistence type="predicted"/>
<evidence type="ECO:0000256" key="1">
    <source>
        <dbReference type="SAM" id="MobiDB-lite"/>
    </source>
</evidence>
<name>A0ABS4NDW4_9THEO</name>
<comment type="caution">
    <text evidence="3">The sequence shown here is derived from an EMBL/GenBank/DDBJ whole genome shotgun (WGS) entry which is preliminary data.</text>
</comment>
<keyword evidence="3" id="KW-0282">Flagellum</keyword>
<feature type="transmembrane region" description="Helical" evidence="2">
    <location>
        <begin position="6"/>
        <end position="30"/>
    </location>
</feature>
<evidence type="ECO:0000313" key="4">
    <source>
        <dbReference type="Proteomes" id="UP001166402"/>
    </source>
</evidence>
<accession>A0ABS4NDW4</accession>
<feature type="compositionally biased region" description="Basic and acidic residues" evidence="1">
    <location>
        <begin position="225"/>
        <end position="234"/>
    </location>
</feature>
<keyword evidence="2" id="KW-0472">Membrane</keyword>
<keyword evidence="4" id="KW-1185">Reference proteome</keyword>
<keyword evidence="2" id="KW-0812">Transmembrane</keyword>